<dbReference type="Proteomes" id="UP001732700">
    <property type="component" value="Chromosome 2C"/>
</dbReference>
<protein>
    <submittedName>
        <fullName evidence="1">Uncharacterized protein</fullName>
    </submittedName>
</protein>
<keyword evidence="2" id="KW-1185">Reference proteome</keyword>
<reference evidence="1" key="1">
    <citation type="submission" date="2021-05" db="EMBL/GenBank/DDBJ databases">
        <authorList>
            <person name="Scholz U."/>
            <person name="Mascher M."/>
            <person name="Fiebig A."/>
        </authorList>
    </citation>
    <scope>NUCLEOTIDE SEQUENCE [LARGE SCALE GENOMIC DNA]</scope>
</reference>
<proteinExistence type="predicted"/>
<name>A0ACD5UW24_AVESA</name>
<organism evidence="1 2">
    <name type="scientific">Avena sativa</name>
    <name type="common">Oat</name>
    <dbReference type="NCBI Taxonomy" id="4498"/>
    <lineage>
        <taxon>Eukaryota</taxon>
        <taxon>Viridiplantae</taxon>
        <taxon>Streptophyta</taxon>
        <taxon>Embryophyta</taxon>
        <taxon>Tracheophyta</taxon>
        <taxon>Spermatophyta</taxon>
        <taxon>Magnoliopsida</taxon>
        <taxon>Liliopsida</taxon>
        <taxon>Poales</taxon>
        <taxon>Poaceae</taxon>
        <taxon>BOP clade</taxon>
        <taxon>Pooideae</taxon>
        <taxon>Poodae</taxon>
        <taxon>Poeae</taxon>
        <taxon>Poeae Chloroplast Group 1 (Aveneae type)</taxon>
        <taxon>Aveninae</taxon>
        <taxon>Avena</taxon>
    </lineage>
</organism>
<evidence type="ECO:0000313" key="2">
    <source>
        <dbReference type="Proteomes" id="UP001732700"/>
    </source>
</evidence>
<dbReference type="EnsemblPlants" id="AVESA.00010b.r2.2CG0324980.1">
    <property type="protein sequence ID" value="AVESA.00010b.r2.2CG0324980.1.CDS.1"/>
    <property type="gene ID" value="AVESA.00010b.r2.2CG0324980"/>
</dbReference>
<evidence type="ECO:0000313" key="1">
    <source>
        <dbReference type="EnsemblPlants" id="AVESA.00010b.r2.2CG0324980.1.CDS.1"/>
    </source>
</evidence>
<sequence>MAESVLLLVITKIGIALASRAVAEASSQFSKYVRQLIELQRSMGRVVRELRVIHGVLCQMDIRNCNDPVYESWLDEVRKVAHVMEDMVDEYLHQVGQDHDMGCCFYLKKGLRKPRSLLSLNQITSNVKEIEKDLAHLSETKNRWVPMVNNGDNSSLNYIVKSSQALANSSRLLDEEDLVGVDKNREILQEWLGGEGGECSVITLYGMGGLGKTALAANVYRTEREKFQCHAWVSISQTYSREDVFRNIIKELFKDRIDVPSNIATMDITCLEDTLKKFLQQKKCLIVLDDVWTPEAFDDLSRTLICTDKSSRVLITTREGDVAALASQGHTLTLESLPEDKAWDLFCKKSFSRETNYECPEDLKPLSEEIVSKCKGLPLAIVSVGSLLHVREKTVEEWRRVNDQLTWKIINNSRLGHIRNILYLSFIYLPTYLKSCFLYCSLFPEDHLFQRKKLVRLWMAEGFIVEKGASTLEEVAEGYLKELVNRNMLQLVERNSFGRMKTFRMHDIVRELAIDLCHKDHFGVQFEEGKCGGSLQRDGRRLVVQKLKTDIQQSFSSVHGLRTFIALDKNMPSFNLLPLLSEKSRYMTVLELSGLPIEKVPDAIGDLFNLRHLGLRDTKVKLLPKSIEKLSNLLTLDLYSSDIQEVPAGIVKLKNLRHLFAQKWNDQFGRVLHSCSGVCITKGLGNLTNLQTLQALEAQDESVRQLGDLRQLRSLRILNVKGIYCERLGESLVQMPFLSYLEVGASDENEVLMLNALPPNLHSLSLRGRLAKGALLGESPLLQAVEQNLHELRLHWSQLREDPLPSLSRLANLTILGFVGAYNGEKLDFLTGCFPKLKELSLWDLPNLKQLEIKQGAMANLERLGLGNLSSMVEVPRGIEFLLPLQYLDFGLITRDFLALLRQCPGIAGMQWEHSLRD</sequence>
<reference evidence="1" key="2">
    <citation type="submission" date="2025-09" db="UniProtKB">
        <authorList>
            <consortium name="EnsemblPlants"/>
        </authorList>
    </citation>
    <scope>IDENTIFICATION</scope>
</reference>
<accession>A0ACD5UW24</accession>